<dbReference type="CDD" id="cd00160">
    <property type="entry name" value="RhoGEF"/>
    <property type="match status" value="1"/>
</dbReference>
<dbReference type="GO" id="GO:0005085">
    <property type="term" value="F:guanyl-nucleotide exchange factor activity"/>
    <property type="evidence" value="ECO:0007669"/>
    <property type="project" value="InterPro"/>
</dbReference>
<evidence type="ECO:0000313" key="3">
    <source>
        <dbReference type="Ensembl" id="ENSCMUP00000018056.2"/>
    </source>
</evidence>
<feature type="region of interest" description="Disordered" evidence="2">
    <location>
        <begin position="900"/>
        <end position="955"/>
    </location>
</feature>
<sequence>DRLGAGTGGAGGLRRPRRRRSTWPSSSPEPSCAMEDPPSTGTEVWAEGLHNANNNASPGGWPGARGGHPLAAFGGPGAKPSYLDRVVQEIVESERTYARDLRSIVEGYLGKIIDAEEPVLRPEQVSALFGNIEDIYELSSTLLQNLESCASDPVAVAVCFVTRSQEFAIYTQYCNNYPSSVAALTECMRSKVQARFLRECQERLRHALPLGAYLLKPVQRILKYHLLLQIARHFEHKAGDDYELVLEAIDTMTCVAWYINDMKRKHEHAIRQQEIQSLLLGWKGPDLTTYGELVLEGTFRAQRVRHDRALFLFDKALLITKRRGDHYVYKSHIPCSSLMLIESTRDSLCFSLAHYKHGKQQHSLQAKTVEEKRVWTHHIKRLILENHHATIPQKAKEAILEMDLFYPPRLPRCSPERLKKSWSCQPLADAASEPLQERRQSEGWLGTLGGILGAPPTNLCFSLSRLAGLKVRLGVVGWGAQCLQPWHGALSPALAPTQNTSSDGVLLEVGEPPQHPRAWAAAEGMVAEGEEEEEEALGKECQEELPGAGDLLLEPQEEQVPTPALQTPGRVCRAPQIASGAGGHPWVLEAPKRPSSWGPGSCEKVSATPRPSPGGAQGPSTQPPNSSAGEHPKVLGAPKSPSLVGTLALPSGDGEPERAAEDLQVLSSEEEEEEEEEGEGAASILPPSVLDQASVIAERFGGGSSLSRRSSLALEGPLGRTPSHGGSTLSLDGGLPVESGEPGGPRSAIPSPEPFTRARRESLLSNRDRLLLDKIKSYYGHAEHHDAGFGVRRRESLSFIPKGLVRSSVCRLNGLPRPPESPEPPNGARPPESPEPPAQPEAPETCQENGAQPPEPLLILEEDDVGTVASPPGPPPQLLLTPPHLGTKVYQLARQYSLRIKSRRAGARRPPLPPQEDGDPPPSTPSLVVPRDGGLVASPSPRSSRSPSSPVGAEPFAWPDVRELCARFGAPRPPPVSRSRSAPEGPGRGGRPAGKERGGGRSRSAEANGGSDSPSPAPARYSSDGALWVAAEAPLGPGQRVLVLERLPEPPAYVQIRSPTTREKICLKAVVERCKAYQASEEYRRRCPEPPGTPEPPRHGLVRDLRQKFQTLDAAS</sequence>
<protein>
    <submittedName>
        <fullName evidence="3">Pleckstrin homology and RhoGEF domain containing G3</fullName>
    </submittedName>
</protein>
<name>A0A8C3ECM4_CORMO</name>
<dbReference type="SUPFAM" id="SSF50729">
    <property type="entry name" value="PH domain-like"/>
    <property type="match status" value="1"/>
</dbReference>
<dbReference type="CDD" id="cd13243">
    <property type="entry name" value="PH_PLEKHG1_G2_G3"/>
    <property type="match status" value="1"/>
</dbReference>
<feature type="compositionally biased region" description="Pro residues" evidence="2">
    <location>
        <begin position="910"/>
        <end position="924"/>
    </location>
</feature>
<dbReference type="InterPro" id="IPR035899">
    <property type="entry name" value="DBL_dom_sf"/>
</dbReference>
<organism evidence="3 4">
    <name type="scientific">Corvus moneduloides</name>
    <name type="common">New Caledonian crow</name>
    <dbReference type="NCBI Taxonomy" id="1196302"/>
    <lineage>
        <taxon>Eukaryota</taxon>
        <taxon>Metazoa</taxon>
        <taxon>Chordata</taxon>
        <taxon>Craniata</taxon>
        <taxon>Vertebrata</taxon>
        <taxon>Euteleostomi</taxon>
        <taxon>Archelosauria</taxon>
        <taxon>Archosauria</taxon>
        <taxon>Dinosauria</taxon>
        <taxon>Saurischia</taxon>
        <taxon>Theropoda</taxon>
        <taxon>Coelurosauria</taxon>
        <taxon>Aves</taxon>
        <taxon>Neognathae</taxon>
        <taxon>Neoaves</taxon>
        <taxon>Telluraves</taxon>
        <taxon>Australaves</taxon>
        <taxon>Passeriformes</taxon>
        <taxon>Corvoidea</taxon>
        <taxon>Corvidae</taxon>
        <taxon>Corvus</taxon>
    </lineage>
</organism>
<accession>A0A8U7NWT4</accession>
<dbReference type="PANTHER" id="PTHR45924">
    <property type="entry name" value="FI17866P1"/>
    <property type="match status" value="1"/>
</dbReference>
<dbReference type="AlphaFoldDB" id="A0A8C3ECM4"/>
<dbReference type="Proteomes" id="UP000694553">
    <property type="component" value="Unassembled WGS sequence"/>
</dbReference>
<evidence type="ECO:0000256" key="2">
    <source>
        <dbReference type="SAM" id="MobiDB-lite"/>
    </source>
</evidence>
<dbReference type="PROSITE" id="PS50010">
    <property type="entry name" value="DH_2"/>
    <property type="match status" value="1"/>
</dbReference>
<feature type="region of interest" description="Disordered" evidence="2">
    <location>
        <begin position="1"/>
        <end position="42"/>
    </location>
</feature>
<feature type="compositionally biased region" description="Low complexity" evidence="2">
    <location>
        <begin position="938"/>
        <end position="950"/>
    </location>
</feature>
<feature type="region of interest" description="Disordered" evidence="2">
    <location>
        <begin position="967"/>
        <end position="1022"/>
    </location>
</feature>
<feature type="region of interest" description="Disordered" evidence="2">
    <location>
        <begin position="809"/>
        <end position="883"/>
    </location>
</feature>
<feature type="compositionally biased region" description="Pro residues" evidence="2">
    <location>
        <begin position="816"/>
        <end position="840"/>
    </location>
</feature>
<reference evidence="4" key="1">
    <citation type="submission" date="2019-10" db="EMBL/GenBank/DDBJ databases">
        <title>Corvus moneduloides (New Caledonian crow) genome, bCorMon1, primary haplotype.</title>
        <authorList>
            <person name="Rutz C."/>
            <person name="Fungtammasan C."/>
            <person name="Mountcastle J."/>
            <person name="Formenti G."/>
            <person name="Chow W."/>
            <person name="Howe K."/>
            <person name="Steele M.P."/>
            <person name="Fernandes J."/>
            <person name="Gilbert M.T.P."/>
            <person name="Fedrigo O."/>
            <person name="Jarvis E.D."/>
            <person name="Gemmell N."/>
        </authorList>
    </citation>
    <scope>NUCLEOTIDE SEQUENCE [LARGE SCALE GENOMIC DNA]</scope>
</reference>
<dbReference type="Pfam" id="PF00621">
    <property type="entry name" value="RhoGEF"/>
    <property type="match status" value="1"/>
</dbReference>
<dbReference type="InterPro" id="IPR001849">
    <property type="entry name" value="PH_domain"/>
</dbReference>
<feature type="compositionally biased region" description="Acidic residues" evidence="2">
    <location>
        <begin position="668"/>
        <end position="679"/>
    </location>
</feature>
<dbReference type="GO" id="GO:2000114">
    <property type="term" value="P:regulation of establishment of cell polarity"/>
    <property type="evidence" value="ECO:0007669"/>
    <property type="project" value="TreeGrafter"/>
</dbReference>
<dbReference type="Ensembl" id="ENSCMUT00000019400.2">
    <property type="protein sequence ID" value="ENSCMUP00000018056.2"/>
    <property type="gene ID" value="ENSCMUG00000011162.2"/>
</dbReference>
<dbReference type="PANTHER" id="PTHR45924:SF4">
    <property type="entry name" value="PLECKSTRIN HOMOLOGY DOMAIN-CONTAINING FAMILY G MEMBER 3"/>
    <property type="match status" value="1"/>
</dbReference>
<reference evidence="3" key="3">
    <citation type="submission" date="2025-09" db="UniProtKB">
        <authorList>
            <consortium name="Ensembl"/>
        </authorList>
    </citation>
    <scope>IDENTIFICATION</scope>
</reference>
<feature type="compositionally biased region" description="Gly residues" evidence="2">
    <location>
        <begin position="1"/>
        <end position="12"/>
    </location>
</feature>
<dbReference type="SMART" id="SM00325">
    <property type="entry name" value="RhoGEF"/>
    <property type="match status" value="1"/>
</dbReference>
<evidence type="ECO:0000256" key="1">
    <source>
        <dbReference type="ARBA" id="ARBA00022553"/>
    </source>
</evidence>
<dbReference type="Gene3D" id="1.20.900.10">
    <property type="entry name" value="Dbl homology (DH) domain"/>
    <property type="match status" value="1"/>
</dbReference>
<keyword evidence="1" id="KW-0597">Phosphoprotein</keyword>
<dbReference type="OMA" id="VKMWERM"/>
<dbReference type="Gene3D" id="2.30.29.30">
    <property type="entry name" value="Pleckstrin-homology domain (PH domain)/Phosphotyrosine-binding domain (PTB)"/>
    <property type="match status" value="1"/>
</dbReference>
<dbReference type="InterPro" id="IPR011993">
    <property type="entry name" value="PH-like_dom_sf"/>
</dbReference>
<feature type="region of interest" description="Disordered" evidence="2">
    <location>
        <begin position="1080"/>
        <end position="1103"/>
    </location>
</feature>
<feature type="compositionally biased region" description="Polar residues" evidence="2">
    <location>
        <begin position="618"/>
        <end position="628"/>
    </location>
</feature>
<dbReference type="Pfam" id="PF22697">
    <property type="entry name" value="SOS1_NGEF_PH"/>
    <property type="match status" value="1"/>
</dbReference>
<feature type="region of interest" description="Disordered" evidence="2">
    <location>
        <begin position="700"/>
        <end position="763"/>
    </location>
</feature>
<dbReference type="InterPro" id="IPR043324">
    <property type="entry name" value="PH_PLEKHG1_G2_G3"/>
</dbReference>
<dbReference type="PROSITE" id="PS50003">
    <property type="entry name" value="PH_DOMAIN"/>
    <property type="match status" value="1"/>
</dbReference>
<keyword evidence="4" id="KW-1185">Reference proteome</keyword>
<evidence type="ECO:0000313" key="4">
    <source>
        <dbReference type="Proteomes" id="UP000694553"/>
    </source>
</evidence>
<gene>
    <name evidence="3" type="primary">PLEKHG3</name>
</gene>
<dbReference type="InterPro" id="IPR000219">
    <property type="entry name" value="DH_dom"/>
</dbReference>
<reference evidence="3" key="2">
    <citation type="submission" date="2025-08" db="UniProtKB">
        <authorList>
            <consortium name="Ensembl"/>
        </authorList>
    </citation>
    <scope>IDENTIFICATION</scope>
</reference>
<feature type="region of interest" description="Disordered" evidence="2">
    <location>
        <begin position="575"/>
        <end position="688"/>
    </location>
</feature>
<dbReference type="InterPro" id="IPR055251">
    <property type="entry name" value="SOS1_NGEF_PH"/>
</dbReference>
<dbReference type="GO" id="GO:0031267">
    <property type="term" value="F:small GTPase binding"/>
    <property type="evidence" value="ECO:0007669"/>
    <property type="project" value="TreeGrafter"/>
</dbReference>
<dbReference type="SUPFAM" id="SSF48065">
    <property type="entry name" value="DBL homology domain (DH-domain)"/>
    <property type="match status" value="1"/>
</dbReference>
<accession>A0A8C3ECM4</accession>
<dbReference type="SMART" id="SM00233">
    <property type="entry name" value="PH"/>
    <property type="match status" value="1"/>
</dbReference>
<proteinExistence type="predicted"/>